<evidence type="ECO:0000256" key="1">
    <source>
        <dbReference type="PIRNR" id="PIRNR006386"/>
    </source>
</evidence>
<sequence length="205" mass="23002">MTTIDYYFYSASPFTYLGHQLICEVAERHKAKLNFKPVNLFSVWETSGAVPPAKRPPVRQRLRLIELQRLAEYRGLPINPHPKHFPIDASLADRTVIALVENGHDPSIFLFKVLAGVWAREEDVSDERVLASYLSQSGLDPKPALDDAKSDEVAAIRERNSAEAIAADAVGVPTYVLNGEPFWGQDRIEHLEKALISGRPPYRAR</sequence>
<dbReference type="OrthoDB" id="5244108at2"/>
<dbReference type="GO" id="GO:0004602">
    <property type="term" value="F:glutathione peroxidase activity"/>
    <property type="evidence" value="ECO:0007669"/>
    <property type="project" value="TreeGrafter"/>
</dbReference>
<evidence type="ECO:0000256" key="2">
    <source>
        <dbReference type="PIRSR" id="PIRSR006386-1"/>
    </source>
</evidence>
<dbReference type="GO" id="GO:0018845">
    <property type="term" value="F:2-hydroxychromene-2-carboxylate isomerase activity"/>
    <property type="evidence" value="ECO:0007669"/>
    <property type="project" value="UniProtKB-UniRule"/>
</dbReference>
<dbReference type="InterPro" id="IPR001853">
    <property type="entry name" value="DSBA-like_thioredoxin_dom"/>
</dbReference>
<organism evidence="4 5">
    <name type="scientific">Hoeflea marina</name>
    <dbReference type="NCBI Taxonomy" id="274592"/>
    <lineage>
        <taxon>Bacteria</taxon>
        <taxon>Pseudomonadati</taxon>
        <taxon>Pseudomonadota</taxon>
        <taxon>Alphaproteobacteria</taxon>
        <taxon>Hyphomicrobiales</taxon>
        <taxon>Rhizobiaceae</taxon>
        <taxon>Hoeflea</taxon>
    </lineage>
</organism>
<dbReference type="RefSeq" id="WP_110032170.1">
    <property type="nucleotide sequence ID" value="NZ_QGTR01000003.1"/>
</dbReference>
<feature type="domain" description="DSBA-like thioredoxin" evidence="3">
    <location>
        <begin position="3"/>
        <end position="195"/>
    </location>
</feature>
<comment type="catalytic activity">
    <reaction evidence="1">
        <text>2-hydroxychromene-2-carboxylate = (3E)-4-(2-hydroxyphenyl)-2-oxobut-3-enoate</text>
        <dbReference type="Rhea" id="RHEA:27401"/>
        <dbReference type="ChEBI" id="CHEBI:59350"/>
        <dbReference type="ChEBI" id="CHEBI:59353"/>
        <dbReference type="EC" id="5.99.1.4"/>
    </reaction>
</comment>
<comment type="similarity">
    <text evidence="1">Belongs to the GST superfamily. NadH family.</text>
</comment>
<dbReference type="EC" id="5.99.1.4" evidence="1"/>
<dbReference type="InterPro" id="IPR036249">
    <property type="entry name" value="Thioredoxin-like_sf"/>
</dbReference>
<keyword evidence="1 4" id="KW-0413">Isomerase</keyword>
<accession>A0A317PHI2</accession>
<dbReference type="InterPro" id="IPR051924">
    <property type="entry name" value="GST_Kappa/NadH"/>
</dbReference>
<evidence type="ECO:0000313" key="4">
    <source>
        <dbReference type="EMBL" id="PWV99892.1"/>
    </source>
</evidence>
<dbReference type="InterPro" id="IPR044087">
    <property type="entry name" value="NahD-like"/>
</dbReference>
<reference evidence="4 5" key="1">
    <citation type="submission" date="2018-05" db="EMBL/GenBank/DDBJ databases">
        <title>Genomic Encyclopedia of Type Strains, Phase IV (KMG-IV): sequencing the most valuable type-strain genomes for metagenomic binning, comparative biology and taxonomic classification.</title>
        <authorList>
            <person name="Goeker M."/>
        </authorList>
    </citation>
    <scope>NUCLEOTIDE SEQUENCE [LARGE SCALE GENOMIC DNA]</scope>
    <source>
        <strain evidence="4 5">DSM 16791</strain>
    </source>
</reference>
<dbReference type="EMBL" id="QGTR01000003">
    <property type="protein sequence ID" value="PWV99892.1"/>
    <property type="molecule type" value="Genomic_DNA"/>
</dbReference>
<dbReference type="Gene3D" id="3.40.30.10">
    <property type="entry name" value="Glutaredoxin"/>
    <property type="match status" value="1"/>
</dbReference>
<keyword evidence="5" id="KW-1185">Reference proteome</keyword>
<gene>
    <name evidence="4" type="ORF">DFR52_10391</name>
</gene>
<evidence type="ECO:0000313" key="5">
    <source>
        <dbReference type="Proteomes" id="UP000246352"/>
    </source>
</evidence>
<protein>
    <recommendedName>
        <fullName evidence="1">2-hydroxychromene-2-carboxylate isomerase</fullName>
        <ecNumber evidence="1">5.99.1.4</ecNumber>
    </recommendedName>
</protein>
<dbReference type="InterPro" id="IPR014440">
    <property type="entry name" value="HCCAis_GSTk"/>
</dbReference>
<dbReference type="GO" id="GO:1901170">
    <property type="term" value="P:naphthalene catabolic process"/>
    <property type="evidence" value="ECO:0007669"/>
    <property type="project" value="InterPro"/>
</dbReference>
<dbReference type="GO" id="GO:0004364">
    <property type="term" value="F:glutathione transferase activity"/>
    <property type="evidence" value="ECO:0007669"/>
    <property type="project" value="TreeGrafter"/>
</dbReference>
<dbReference type="CDD" id="cd03022">
    <property type="entry name" value="DsbA_HCCA_Iso"/>
    <property type="match status" value="1"/>
</dbReference>
<dbReference type="Proteomes" id="UP000246352">
    <property type="component" value="Unassembled WGS sequence"/>
</dbReference>
<proteinExistence type="inferred from homology"/>
<dbReference type="AlphaFoldDB" id="A0A317PHI2"/>
<dbReference type="SUPFAM" id="SSF52833">
    <property type="entry name" value="Thioredoxin-like"/>
    <property type="match status" value="1"/>
</dbReference>
<dbReference type="GO" id="GO:0006749">
    <property type="term" value="P:glutathione metabolic process"/>
    <property type="evidence" value="ECO:0007669"/>
    <property type="project" value="TreeGrafter"/>
</dbReference>
<feature type="active site" description="Nucleophile" evidence="2">
    <location>
        <position position="12"/>
    </location>
</feature>
<name>A0A317PHI2_9HYPH</name>
<dbReference type="PANTHER" id="PTHR42943">
    <property type="entry name" value="GLUTATHIONE S-TRANSFERASE KAPPA"/>
    <property type="match status" value="1"/>
</dbReference>
<dbReference type="PIRSF" id="PIRSF006386">
    <property type="entry name" value="HCCAis_GSTk"/>
    <property type="match status" value="1"/>
</dbReference>
<dbReference type="PANTHER" id="PTHR42943:SF2">
    <property type="entry name" value="GLUTATHIONE S-TRANSFERASE KAPPA 1"/>
    <property type="match status" value="1"/>
</dbReference>
<dbReference type="Pfam" id="PF01323">
    <property type="entry name" value="DSBA"/>
    <property type="match status" value="1"/>
</dbReference>
<evidence type="ECO:0000259" key="3">
    <source>
        <dbReference type="Pfam" id="PF01323"/>
    </source>
</evidence>
<comment type="caution">
    <text evidence="4">The sequence shown here is derived from an EMBL/GenBank/DDBJ whole genome shotgun (WGS) entry which is preliminary data.</text>
</comment>